<dbReference type="InterPro" id="IPR002725">
    <property type="entry name" value="YgjP-like_metallopeptidase"/>
</dbReference>
<dbReference type="GO" id="GO:0008237">
    <property type="term" value="F:metallopeptidase activity"/>
    <property type="evidence" value="ECO:0007669"/>
    <property type="project" value="UniProtKB-KW"/>
</dbReference>
<keyword evidence="2" id="KW-0645">Protease</keyword>
<organism evidence="2 3">
    <name type="scientific">Sphaerotilus natans subsp. natans DSM 6575</name>
    <dbReference type="NCBI Taxonomy" id="1286631"/>
    <lineage>
        <taxon>Bacteria</taxon>
        <taxon>Pseudomonadati</taxon>
        <taxon>Pseudomonadota</taxon>
        <taxon>Betaproteobacteria</taxon>
        <taxon>Burkholderiales</taxon>
        <taxon>Sphaerotilaceae</taxon>
        <taxon>Sphaerotilus</taxon>
    </lineage>
</organism>
<dbReference type="STRING" id="34103.SAMN05421778_1313"/>
<dbReference type="eggNOG" id="COG1451">
    <property type="taxonomic scope" value="Bacteria"/>
</dbReference>
<gene>
    <name evidence="2" type="ORF">X805_26990</name>
</gene>
<reference evidence="2 3" key="1">
    <citation type="journal article" date="2014" name="FEMS Microbiol. Ecol.">
        <title>Sphaerotilus natans encrusted with nanoball-shaped Fe(III) oxide minerals formed by nitrate-reducing mixotrophic Fe(II) oxidation.</title>
        <authorList>
            <person name="Park S."/>
            <person name="Kim D.H."/>
            <person name="Lee J.H."/>
            <person name="Hur H.G."/>
        </authorList>
    </citation>
    <scope>NUCLEOTIDE SEQUENCE [LARGE SCALE GENOMIC DNA]</scope>
    <source>
        <strain evidence="2 3">DSM 6575</strain>
    </source>
</reference>
<name>A0A059KJN1_9BURK</name>
<accession>A0A059KJN1</accession>
<proteinExistence type="predicted"/>
<dbReference type="AlphaFoldDB" id="A0A059KJN1"/>
<dbReference type="GO" id="GO:0006508">
    <property type="term" value="P:proteolysis"/>
    <property type="evidence" value="ECO:0007669"/>
    <property type="project" value="UniProtKB-KW"/>
</dbReference>
<evidence type="ECO:0000259" key="1">
    <source>
        <dbReference type="Pfam" id="PF01863"/>
    </source>
</evidence>
<evidence type="ECO:0000313" key="2">
    <source>
        <dbReference type="EMBL" id="KDB51672.1"/>
    </source>
</evidence>
<dbReference type="EMBL" id="AZRA01000070">
    <property type="protein sequence ID" value="KDB51672.1"/>
    <property type="molecule type" value="Genomic_DNA"/>
</dbReference>
<sequence>MQDTLDLAGLQVEVTRKAIRHVHLSVLPPDGRVRVAAPHGTALETLRLFVISRLVWIRAQQRKMQAQERETPRDFLGKESHYLWGKRYLLDVRHADAAPAVNLTPRQLQLQIRPGTTPARCAEVLEAWYRQQVRAALPALLERWEPRLGVKAGRVFVQRMKTKWGSCTPATGSIRLNTDLARKPPECLEYIIVHELTHLIVPTHDARFSTVLDQHLPHWRQVRERLNRLPVRHEVWEDRRATADMP</sequence>
<evidence type="ECO:0000313" key="3">
    <source>
        <dbReference type="Proteomes" id="UP000026714"/>
    </source>
</evidence>
<dbReference type="CDD" id="cd07344">
    <property type="entry name" value="M48_yhfN_like"/>
    <property type="match status" value="1"/>
</dbReference>
<dbReference type="PANTHER" id="PTHR30399">
    <property type="entry name" value="UNCHARACTERIZED PROTEIN YGJP"/>
    <property type="match status" value="1"/>
</dbReference>
<keyword evidence="3" id="KW-1185">Reference proteome</keyword>
<comment type="caution">
    <text evidence="2">The sequence shown here is derived from an EMBL/GenBank/DDBJ whole genome shotgun (WGS) entry which is preliminary data.</text>
</comment>
<dbReference type="InterPro" id="IPR053136">
    <property type="entry name" value="UTP_pyrophosphatase-like"/>
</dbReference>
<dbReference type="RefSeq" id="WP_037482928.1">
    <property type="nucleotide sequence ID" value="NZ_AZRA01000070.1"/>
</dbReference>
<dbReference type="Pfam" id="PF01863">
    <property type="entry name" value="YgjP-like"/>
    <property type="match status" value="1"/>
</dbReference>
<protein>
    <submittedName>
        <fullName evidence="2">Zinc metalloprotease</fullName>
    </submittedName>
</protein>
<dbReference type="PANTHER" id="PTHR30399:SF1">
    <property type="entry name" value="UTP PYROPHOSPHATASE"/>
    <property type="match status" value="1"/>
</dbReference>
<keyword evidence="2" id="KW-0378">Hydrolase</keyword>
<dbReference type="Proteomes" id="UP000026714">
    <property type="component" value="Unassembled WGS sequence"/>
</dbReference>
<keyword evidence="2" id="KW-0482">Metalloprotease</keyword>
<dbReference type="Gene3D" id="3.30.2010.10">
    <property type="entry name" value="Metalloproteases ('zincins'), catalytic domain"/>
    <property type="match status" value="1"/>
</dbReference>
<dbReference type="PATRIC" id="fig|1286631.3.peg.2645"/>
<feature type="domain" description="YgjP-like metallopeptidase" evidence="1">
    <location>
        <begin position="27"/>
        <end position="228"/>
    </location>
</feature>